<accession>A0A9W4WPK3</accession>
<dbReference type="InterPro" id="IPR004919">
    <property type="entry name" value="GmrSD_N"/>
</dbReference>
<dbReference type="PANTHER" id="PTHR35149">
    <property type="entry name" value="SLL5132 PROTEIN"/>
    <property type="match status" value="1"/>
</dbReference>
<dbReference type="Proteomes" id="UP001153678">
    <property type="component" value="Unassembled WGS sequence"/>
</dbReference>
<evidence type="ECO:0000313" key="2">
    <source>
        <dbReference type="EMBL" id="CAI2162418.1"/>
    </source>
</evidence>
<keyword evidence="3" id="KW-1185">Reference proteome</keyword>
<organism evidence="2 3">
    <name type="scientific">Funneliformis geosporum</name>
    <dbReference type="NCBI Taxonomy" id="1117311"/>
    <lineage>
        <taxon>Eukaryota</taxon>
        <taxon>Fungi</taxon>
        <taxon>Fungi incertae sedis</taxon>
        <taxon>Mucoromycota</taxon>
        <taxon>Glomeromycotina</taxon>
        <taxon>Glomeromycetes</taxon>
        <taxon>Glomerales</taxon>
        <taxon>Glomeraceae</taxon>
        <taxon>Funneliformis</taxon>
    </lineage>
</organism>
<reference evidence="2" key="1">
    <citation type="submission" date="2022-08" db="EMBL/GenBank/DDBJ databases">
        <authorList>
            <person name="Kallberg Y."/>
            <person name="Tangrot J."/>
            <person name="Rosling A."/>
        </authorList>
    </citation>
    <scope>NUCLEOTIDE SEQUENCE</scope>
    <source>
        <strain evidence="2">Wild A</strain>
    </source>
</reference>
<protein>
    <submittedName>
        <fullName evidence="2">10698_t:CDS:1</fullName>
    </submittedName>
</protein>
<sequence>MKEIIINRVKFLDLVGERYFVLPQFQHNKKLFGVSKKRKLDQQKYFAGDIILKKGNEDNDFSEIIDGQQRLVTAFILLHVIYEKLKNPSIEKILFLENENQEKEIRISLNNKYDKQEFEKALGLLQVNKLMKKKGRKRKPGNILRAKGFFTKFLETETKYNLQEIYEVVTKNFYFALVEIPHNDKVQELFTALNNTGLNLSNSDLLKKKPTDEKRNIKPTKLSIYDLFESEVTDENKASEILSMLTNYAEVYKNIKDPDKKDSEEEKKLVMKELETTLYFIFRLITVKGKSPGDIPRFVPSIIEEIAVNKKLFNSDLKKDWLEKEFSDDGRKKFYDELLTYSTKRNKIWEFVLKTYYSRKFQNILKFESAESSTMDLKQFKCFNLAKLVAAQLEYDYQPENEHFCGKKRRYFISRGRWHADRGITEFFAEFAGREKFLEIANLAVDPELEKLCRPNKEAVQKFLEYYYNSEKDTEKLSENIFQVGSNKITDDLAQELQNIDNPYNPARIIYYCG</sequence>
<gene>
    <name evidence="2" type="ORF">FWILDA_LOCUS546</name>
</gene>
<dbReference type="AlphaFoldDB" id="A0A9W4WPK3"/>
<proteinExistence type="predicted"/>
<evidence type="ECO:0000313" key="3">
    <source>
        <dbReference type="Proteomes" id="UP001153678"/>
    </source>
</evidence>
<dbReference type="OrthoDB" id="10545470at2759"/>
<name>A0A9W4WPK3_9GLOM</name>
<evidence type="ECO:0000259" key="1">
    <source>
        <dbReference type="Pfam" id="PF03235"/>
    </source>
</evidence>
<comment type="caution">
    <text evidence="2">The sequence shown here is derived from an EMBL/GenBank/DDBJ whole genome shotgun (WGS) entry which is preliminary data.</text>
</comment>
<dbReference type="PANTHER" id="PTHR35149:SF2">
    <property type="entry name" value="DUF262 DOMAIN-CONTAINING PROTEIN"/>
    <property type="match status" value="1"/>
</dbReference>
<feature type="domain" description="GmrSD restriction endonucleases N-terminal" evidence="1">
    <location>
        <begin position="42"/>
        <end position="208"/>
    </location>
</feature>
<dbReference type="Pfam" id="PF03235">
    <property type="entry name" value="GmrSD_N"/>
    <property type="match status" value="1"/>
</dbReference>
<dbReference type="EMBL" id="CAMKVN010000036">
    <property type="protein sequence ID" value="CAI2162418.1"/>
    <property type="molecule type" value="Genomic_DNA"/>
</dbReference>